<feature type="non-terminal residue" evidence="1">
    <location>
        <position position="326"/>
    </location>
</feature>
<organism evidence="1">
    <name type="scientific">marine sediment metagenome</name>
    <dbReference type="NCBI Taxonomy" id="412755"/>
    <lineage>
        <taxon>unclassified sequences</taxon>
        <taxon>metagenomes</taxon>
        <taxon>ecological metagenomes</taxon>
    </lineage>
</organism>
<gene>
    <name evidence="1" type="ORF">S01H1_16690</name>
</gene>
<protein>
    <submittedName>
        <fullName evidence="1">Uncharacterized protein</fullName>
    </submittedName>
</protein>
<dbReference type="EMBL" id="BARS01008795">
    <property type="protein sequence ID" value="GAF67323.1"/>
    <property type="molecule type" value="Genomic_DNA"/>
</dbReference>
<accession>X0REY4</accession>
<comment type="caution">
    <text evidence="1">The sequence shown here is derived from an EMBL/GenBank/DDBJ whole genome shotgun (WGS) entry which is preliminary data.</text>
</comment>
<sequence length="326" mass="35171">MSQLIRYGSHALAGFLPVPGSTRGVSYRSTKTGQFPLDPDTTMAFRFTDDTLTAIVGPVLTFERSGNGTYYGSDALLKTATTDNPRFEHDQITLVSQGLMFEQSRTNLALWGRDLTNAAWTKTNLTTALDQTGIDGTANSASSLTATAGNGTANQVVTSANGSQTVSYSIKRLTGVGAIQISAGNGVYQTVAVTNEWVRFETTQSTTNPTIRVRVTVNGDSVAVDYGQLEQASFATHPILTTTTSVVRAEESCFTTDMTWLAAGLGTLYSKITPLYIQSTIELFALNDGSFQESVYHRMLNSIRSISNARFTNADQWSIEINPGYA</sequence>
<dbReference type="AlphaFoldDB" id="X0REY4"/>
<evidence type="ECO:0000313" key="1">
    <source>
        <dbReference type="EMBL" id="GAF67323.1"/>
    </source>
</evidence>
<name>X0REY4_9ZZZZ</name>
<reference evidence="1" key="1">
    <citation type="journal article" date="2014" name="Front. Microbiol.">
        <title>High frequency of phylogenetically diverse reductive dehalogenase-homologous genes in deep subseafloor sedimentary metagenomes.</title>
        <authorList>
            <person name="Kawai M."/>
            <person name="Futagami T."/>
            <person name="Toyoda A."/>
            <person name="Takaki Y."/>
            <person name="Nishi S."/>
            <person name="Hori S."/>
            <person name="Arai W."/>
            <person name="Tsubouchi T."/>
            <person name="Morono Y."/>
            <person name="Uchiyama I."/>
            <person name="Ito T."/>
            <person name="Fujiyama A."/>
            <person name="Inagaki F."/>
            <person name="Takami H."/>
        </authorList>
    </citation>
    <scope>NUCLEOTIDE SEQUENCE</scope>
    <source>
        <strain evidence="1">Expedition CK06-06</strain>
    </source>
</reference>
<proteinExistence type="predicted"/>